<name>A0A2S6I0X1_9BACT</name>
<keyword evidence="3" id="KW-1185">Reference proteome</keyword>
<protein>
    <submittedName>
        <fullName evidence="2">Uncharacterized protein</fullName>
    </submittedName>
</protein>
<evidence type="ECO:0000256" key="1">
    <source>
        <dbReference type="SAM" id="Phobius"/>
    </source>
</evidence>
<dbReference type="AlphaFoldDB" id="A0A2S6I0X1"/>
<keyword evidence="1" id="KW-0812">Transmembrane</keyword>
<feature type="transmembrane region" description="Helical" evidence="1">
    <location>
        <begin position="32"/>
        <end position="52"/>
    </location>
</feature>
<accession>A0A2S6I0X1</accession>
<sequence>MQLSFLLSLLSTLLIGTGSLLRVEVAGTHGLSDALLIAGLVSLVLAIIALYYRTPAEEPV</sequence>
<gene>
    <name evidence="2" type="ORF">CLV84_3681</name>
</gene>
<evidence type="ECO:0000313" key="2">
    <source>
        <dbReference type="EMBL" id="PPK84521.1"/>
    </source>
</evidence>
<keyword evidence="1" id="KW-1133">Transmembrane helix</keyword>
<dbReference type="Proteomes" id="UP000237662">
    <property type="component" value="Unassembled WGS sequence"/>
</dbReference>
<dbReference type="RefSeq" id="WP_146088867.1">
    <property type="nucleotide sequence ID" value="NZ_PTJC01000007.1"/>
</dbReference>
<dbReference type="EMBL" id="PTJC01000007">
    <property type="protein sequence ID" value="PPK84521.1"/>
    <property type="molecule type" value="Genomic_DNA"/>
</dbReference>
<comment type="caution">
    <text evidence="2">The sequence shown here is derived from an EMBL/GenBank/DDBJ whole genome shotgun (WGS) entry which is preliminary data.</text>
</comment>
<organism evidence="2 3">
    <name type="scientific">Neolewinella xylanilytica</name>
    <dbReference type="NCBI Taxonomy" id="1514080"/>
    <lineage>
        <taxon>Bacteria</taxon>
        <taxon>Pseudomonadati</taxon>
        <taxon>Bacteroidota</taxon>
        <taxon>Saprospiria</taxon>
        <taxon>Saprospirales</taxon>
        <taxon>Lewinellaceae</taxon>
        <taxon>Neolewinella</taxon>
    </lineage>
</organism>
<reference evidence="2 3" key="1">
    <citation type="submission" date="2018-02" db="EMBL/GenBank/DDBJ databases">
        <title>Genomic Encyclopedia of Archaeal and Bacterial Type Strains, Phase II (KMG-II): from individual species to whole genera.</title>
        <authorList>
            <person name="Goeker M."/>
        </authorList>
    </citation>
    <scope>NUCLEOTIDE SEQUENCE [LARGE SCALE GENOMIC DNA]</scope>
    <source>
        <strain evidence="2 3">DSM 29526</strain>
    </source>
</reference>
<proteinExistence type="predicted"/>
<evidence type="ECO:0000313" key="3">
    <source>
        <dbReference type="Proteomes" id="UP000237662"/>
    </source>
</evidence>
<keyword evidence="1" id="KW-0472">Membrane</keyword>